<feature type="domain" description="Helix-hairpin-helix DNA-binding motif class 1" evidence="2">
    <location>
        <begin position="99"/>
        <end position="118"/>
    </location>
</feature>
<keyword evidence="1" id="KW-0732">Signal</keyword>
<evidence type="ECO:0000313" key="4">
    <source>
        <dbReference type="Proteomes" id="UP000005017"/>
    </source>
</evidence>
<feature type="domain" description="Helix-hairpin-helix DNA-binding motif class 1" evidence="2">
    <location>
        <begin position="129"/>
        <end position="148"/>
    </location>
</feature>
<dbReference type="InterPro" id="IPR051675">
    <property type="entry name" value="Endo/Exo/Phosphatase_dom_1"/>
</dbReference>
<dbReference type="NCBIfam" id="TIGR00426">
    <property type="entry name" value="competence protein ComEA helix-hairpin-helix repeat region"/>
    <property type="match status" value="1"/>
</dbReference>
<dbReference type="PANTHER" id="PTHR21180">
    <property type="entry name" value="ENDONUCLEASE/EXONUCLEASE/PHOSPHATASE FAMILY DOMAIN-CONTAINING PROTEIN 1"/>
    <property type="match status" value="1"/>
</dbReference>
<evidence type="ECO:0000256" key="1">
    <source>
        <dbReference type="SAM" id="SignalP"/>
    </source>
</evidence>
<evidence type="ECO:0000313" key="3">
    <source>
        <dbReference type="EMBL" id="EFC05432.1"/>
    </source>
</evidence>
<dbReference type="InterPro" id="IPR003583">
    <property type="entry name" value="Hlx-hairpin-Hlx_DNA-bd_motif"/>
</dbReference>
<proteinExistence type="predicted"/>
<dbReference type="eggNOG" id="COG1555">
    <property type="taxonomic scope" value="Bacteria"/>
</dbReference>
<dbReference type="Proteomes" id="UP000005017">
    <property type="component" value="Unassembled WGS sequence"/>
</dbReference>
<dbReference type="GO" id="GO:0006281">
    <property type="term" value="P:DNA repair"/>
    <property type="evidence" value="ECO:0007669"/>
    <property type="project" value="InterPro"/>
</dbReference>
<dbReference type="STRING" id="679192.HMPREF9013_0369"/>
<accession>D2MPX9</accession>
<dbReference type="PANTHER" id="PTHR21180:SF32">
    <property type="entry name" value="ENDONUCLEASE_EXONUCLEASE_PHOSPHATASE FAMILY DOMAIN-CONTAINING PROTEIN 1"/>
    <property type="match status" value="1"/>
</dbReference>
<dbReference type="InterPro" id="IPR004509">
    <property type="entry name" value="Competence_ComEA_HhH"/>
</dbReference>
<dbReference type="InterPro" id="IPR010994">
    <property type="entry name" value="RuvA_2-like"/>
</dbReference>
<comment type="caution">
    <text evidence="3">The sequence shown here is derived from an EMBL/GenBank/DDBJ whole genome shotgun (WGS) entry which is preliminary data.</text>
</comment>
<dbReference type="SUPFAM" id="SSF47781">
    <property type="entry name" value="RuvA domain 2-like"/>
    <property type="match status" value="1"/>
</dbReference>
<dbReference type="GO" id="GO:0003677">
    <property type="term" value="F:DNA binding"/>
    <property type="evidence" value="ECO:0007669"/>
    <property type="project" value="InterPro"/>
</dbReference>
<protein>
    <submittedName>
        <fullName evidence="3">ComEA protein</fullName>
    </submittedName>
</protein>
<organism evidence="3 4">
    <name type="scientific">Bulleidia extructa W1219</name>
    <dbReference type="NCBI Taxonomy" id="679192"/>
    <lineage>
        <taxon>Bacteria</taxon>
        <taxon>Bacillati</taxon>
        <taxon>Bacillota</taxon>
        <taxon>Erysipelotrichia</taxon>
        <taxon>Erysipelotrichales</taxon>
        <taxon>Erysipelotrichaceae</taxon>
        <taxon>Bulleidia</taxon>
    </lineage>
</organism>
<dbReference type="Gene3D" id="1.10.150.280">
    <property type="entry name" value="AF1531-like domain"/>
    <property type="match status" value="1"/>
</dbReference>
<dbReference type="AlphaFoldDB" id="D2MPX9"/>
<feature type="signal peptide" evidence="1">
    <location>
        <begin position="1"/>
        <end position="19"/>
    </location>
</feature>
<dbReference type="Pfam" id="PF12836">
    <property type="entry name" value="HHH_3"/>
    <property type="match status" value="1"/>
</dbReference>
<feature type="chain" id="PRO_5039283791" evidence="1">
    <location>
        <begin position="20"/>
        <end position="151"/>
    </location>
</feature>
<dbReference type="OrthoDB" id="9790239at2"/>
<dbReference type="SMART" id="SM00278">
    <property type="entry name" value="HhH1"/>
    <property type="match status" value="2"/>
</dbReference>
<dbReference type="RefSeq" id="WP_006627442.1">
    <property type="nucleotide sequence ID" value="NZ_ADFR01000014.1"/>
</dbReference>
<name>D2MPX9_9FIRM</name>
<gene>
    <name evidence="3" type="ORF">HMPREF9013_0369</name>
</gene>
<sequence>MKRLLIVFLCLLSFCQSQSYIDFREINQDKIHIVIVTEQQERKEMMVKVNSTIKDIAKMIPIDFQKRRYNPNQVLHDGDVLFLNSKVPSKISLNEADLKELMKLKGVGKKMAQRILEYRKEKGLFQKLEDLQKVKGIGDKKYEELKDQITL</sequence>
<dbReference type="EMBL" id="ADFR01000014">
    <property type="protein sequence ID" value="EFC05432.1"/>
    <property type="molecule type" value="Genomic_DNA"/>
</dbReference>
<reference evidence="4" key="1">
    <citation type="submission" date="2009-12" db="EMBL/GenBank/DDBJ databases">
        <title>Sequence of Clostridiales genomosp. BVAB3 str. UPII9-5.</title>
        <authorList>
            <person name="Madupu R."/>
            <person name="Durkin A.S."/>
            <person name="Torralba M."/>
            <person name="Methe B."/>
            <person name="Sutton G.G."/>
            <person name="Strausberg R.L."/>
            <person name="Nelson K.E."/>
        </authorList>
    </citation>
    <scope>NUCLEOTIDE SEQUENCE [LARGE SCALE GENOMIC DNA]</scope>
    <source>
        <strain evidence="4">W1219</strain>
    </source>
</reference>
<evidence type="ECO:0000259" key="2">
    <source>
        <dbReference type="SMART" id="SM00278"/>
    </source>
</evidence>
<keyword evidence="4" id="KW-1185">Reference proteome</keyword>